<organism evidence="1 2">
    <name type="scientific">Alteribacter keqinensis</name>
    <dbReference type="NCBI Taxonomy" id="2483800"/>
    <lineage>
        <taxon>Bacteria</taxon>
        <taxon>Bacillati</taxon>
        <taxon>Bacillota</taxon>
        <taxon>Bacilli</taxon>
        <taxon>Bacillales</taxon>
        <taxon>Bacillaceae</taxon>
        <taxon>Alteribacter</taxon>
    </lineage>
</organism>
<dbReference type="PANTHER" id="PTHR36112">
    <property type="entry name" value="RIBOSOMAL RNA SMALL SUBUNIT METHYLTRANSFERASE J"/>
    <property type="match status" value="1"/>
</dbReference>
<dbReference type="RefSeq" id="WP_122897024.1">
    <property type="nucleotide sequence ID" value="NZ_RHIB01000001.1"/>
</dbReference>
<dbReference type="InterPro" id="IPR029063">
    <property type="entry name" value="SAM-dependent_MTases_sf"/>
</dbReference>
<dbReference type="Proteomes" id="UP000278746">
    <property type="component" value="Unassembled WGS sequence"/>
</dbReference>
<evidence type="ECO:0008006" key="3">
    <source>
        <dbReference type="Google" id="ProtNLM"/>
    </source>
</evidence>
<dbReference type="GO" id="GO:0008990">
    <property type="term" value="F:rRNA (guanine-N2-)-methyltransferase activity"/>
    <property type="evidence" value="ECO:0007669"/>
    <property type="project" value="InterPro"/>
</dbReference>
<evidence type="ECO:0000313" key="1">
    <source>
        <dbReference type="EMBL" id="RNA69505.1"/>
    </source>
</evidence>
<keyword evidence="2" id="KW-1185">Reference proteome</keyword>
<sequence length="268" mass="30013">MIVTTAPKATEIMIKNASEAARVFGAEFRPRGRDSVSNMLKKVNEPVLIAEANRLIYYKDLNTEPFFYHPNSAMFRAKSYLKTKKDPFINACGLKNGMSVADMTLGLGSDTVLASLAVGKTGKVFGTEANPVISYILKEGLRTYQTNHDLINQAMRRIKVMNRHHLDWLAEQPDSSVDVVYFDPMFEEDVKGSPGILPLKHLALSSPEDGSSFLKVLSEAKRVAKVCVVLKDHYRSRRFEEGSFTVSVRPSATYHFGVWEKSRDGIMD</sequence>
<dbReference type="AlphaFoldDB" id="A0A3M7TYK6"/>
<protein>
    <recommendedName>
        <fullName evidence="3">SAM-dependent methyltransferase</fullName>
    </recommendedName>
</protein>
<dbReference type="SUPFAM" id="SSF53335">
    <property type="entry name" value="S-adenosyl-L-methionine-dependent methyltransferases"/>
    <property type="match status" value="1"/>
</dbReference>
<evidence type="ECO:0000313" key="2">
    <source>
        <dbReference type="Proteomes" id="UP000278746"/>
    </source>
</evidence>
<dbReference type="Gene3D" id="3.40.50.150">
    <property type="entry name" value="Vaccinia Virus protein VP39"/>
    <property type="match status" value="1"/>
</dbReference>
<dbReference type="PANTHER" id="PTHR36112:SF1">
    <property type="entry name" value="RIBOSOMAL RNA SMALL SUBUNIT METHYLTRANSFERASE J"/>
    <property type="match status" value="1"/>
</dbReference>
<dbReference type="OrthoDB" id="1653798at2"/>
<dbReference type="Pfam" id="PF04445">
    <property type="entry name" value="SAM_MT"/>
    <property type="match status" value="1"/>
</dbReference>
<proteinExistence type="predicted"/>
<name>A0A3M7TYK6_9BACI</name>
<accession>A0A3M7TYK6</accession>
<reference evidence="1 2" key="1">
    <citation type="submission" date="2018-10" db="EMBL/GenBank/DDBJ databases">
        <title>Bacillus Keqinensis sp. nov., a moderately halophilic bacterium isolated from a saline-alkaline lake.</title>
        <authorList>
            <person name="Wang H."/>
        </authorList>
    </citation>
    <scope>NUCLEOTIDE SEQUENCE [LARGE SCALE GENOMIC DNA]</scope>
    <source>
        <strain evidence="1 2">KQ-3</strain>
    </source>
</reference>
<dbReference type="InterPro" id="IPR007536">
    <property type="entry name" value="16SrRNA_methylTrfase_J"/>
</dbReference>
<gene>
    <name evidence="1" type="ORF">EBO34_06100</name>
</gene>
<comment type="caution">
    <text evidence="1">The sequence shown here is derived from an EMBL/GenBank/DDBJ whole genome shotgun (WGS) entry which is preliminary data.</text>
</comment>
<dbReference type="EMBL" id="RHIB01000001">
    <property type="protein sequence ID" value="RNA69505.1"/>
    <property type="molecule type" value="Genomic_DNA"/>
</dbReference>